<evidence type="ECO:0000256" key="1">
    <source>
        <dbReference type="ARBA" id="ARBA00022475"/>
    </source>
</evidence>
<comment type="caution">
    <text evidence="8">The sequence shown here is derived from an EMBL/GenBank/DDBJ whole genome shotgun (WGS) entry which is preliminary data.</text>
</comment>
<feature type="site" description="Important for catalytic activity" evidence="7">
    <location>
        <position position="254"/>
    </location>
</feature>
<evidence type="ECO:0000313" key="8">
    <source>
        <dbReference type="EMBL" id="MFD0960992.1"/>
    </source>
</evidence>
<keyword evidence="4 7" id="KW-0472">Membrane</keyword>
<evidence type="ECO:0000256" key="6">
    <source>
        <dbReference type="ARBA" id="ARBA00023316"/>
    </source>
</evidence>
<organism evidence="8 9">
    <name type="scientific">Paenibacillus chungangensis</name>
    <dbReference type="NCBI Taxonomy" id="696535"/>
    <lineage>
        <taxon>Bacteria</taxon>
        <taxon>Bacillati</taxon>
        <taxon>Bacillota</taxon>
        <taxon>Bacilli</taxon>
        <taxon>Bacillales</taxon>
        <taxon>Paenibacillaceae</taxon>
        <taxon>Paenibacillus</taxon>
    </lineage>
</organism>
<dbReference type="EC" id="4.2.2.29" evidence="7"/>
<keyword evidence="9" id="KW-1185">Reference proteome</keyword>
<reference evidence="9" key="1">
    <citation type="journal article" date="2019" name="Int. J. Syst. Evol. Microbiol.">
        <title>The Global Catalogue of Microorganisms (GCM) 10K type strain sequencing project: providing services to taxonomists for standard genome sequencing and annotation.</title>
        <authorList>
            <consortium name="The Broad Institute Genomics Platform"/>
            <consortium name="The Broad Institute Genome Sequencing Center for Infectious Disease"/>
            <person name="Wu L."/>
            <person name="Ma J."/>
        </authorList>
    </citation>
    <scope>NUCLEOTIDE SEQUENCE [LARGE SCALE GENOMIC DNA]</scope>
    <source>
        <strain evidence="9">CCUG 59129</strain>
    </source>
</reference>
<keyword evidence="3 7" id="KW-1133">Transmembrane helix</keyword>
<feature type="transmembrane region" description="Helical" evidence="7">
    <location>
        <begin position="21"/>
        <end position="48"/>
    </location>
</feature>
<dbReference type="EMBL" id="JBHTJZ010000028">
    <property type="protein sequence ID" value="MFD0960992.1"/>
    <property type="molecule type" value="Genomic_DNA"/>
</dbReference>
<evidence type="ECO:0000256" key="5">
    <source>
        <dbReference type="ARBA" id="ARBA00023239"/>
    </source>
</evidence>
<accession>A0ABW3HTX6</accession>
<evidence type="ECO:0000256" key="7">
    <source>
        <dbReference type="HAMAP-Rule" id="MF_02065"/>
    </source>
</evidence>
<dbReference type="HAMAP" id="MF_02065">
    <property type="entry name" value="MltG"/>
    <property type="match status" value="1"/>
</dbReference>
<comment type="catalytic activity">
    <reaction evidence="7">
        <text>a peptidoglycan chain = a peptidoglycan chain with N-acetyl-1,6-anhydromuramyl-[peptide] at the reducing end + a peptidoglycan chain with N-acetylglucosamine at the non-reducing end.</text>
        <dbReference type="EC" id="4.2.2.29"/>
    </reaction>
</comment>
<name>A0ABW3HTX6_9BACL</name>
<comment type="similarity">
    <text evidence="7">Belongs to the transglycosylase MltG family.</text>
</comment>
<dbReference type="Gene3D" id="3.30.1490.480">
    <property type="entry name" value="Endolytic murein transglycosylase"/>
    <property type="match status" value="2"/>
</dbReference>
<evidence type="ECO:0000256" key="4">
    <source>
        <dbReference type="ARBA" id="ARBA00023136"/>
    </source>
</evidence>
<dbReference type="NCBIfam" id="TIGR00247">
    <property type="entry name" value="endolytic transglycosylase MltG"/>
    <property type="match status" value="1"/>
</dbReference>
<evidence type="ECO:0000256" key="2">
    <source>
        <dbReference type="ARBA" id="ARBA00022692"/>
    </source>
</evidence>
<evidence type="ECO:0000313" key="9">
    <source>
        <dbReference type="Proteomes" id="UP001596989"/>
    </source>
</evidence>
<proteinExistence type="inferred from homology"/>
<sequence length="372" mass="41741">MEEKETPKKKKKSKAKRGPRAWVVSFWVALSLLGIIALAACAVLFYLWSNLQPLPEGDPKKVTISRGMSANRVADALEENGIIKNGFLFGYYLQLKDEGARFQAGVYEFHPGMDNATIINMLNTGDVVEAETVQFTIPEGYTVEQIAQKLAQEGLVDSAKFLQLAGEDRTWGEAEAVLSIPKEMEGTIQRLEGYMFPETYAMKKDSTEEAIIQRMLQETDRKLESLPEGWQEVLGESGRSLHEIMTIASLVEREVVVDEERPIVASVIYNRLKQPMRLQIDATVQYALGKQKERLLHKDLEIDSPYNTYKIDGLPPGPIASPSIASIEAALYPADTDYLFYVTKKDGTQSHLFAKTYKEHQRNIAASEKTAE</sequence>
<dbReference type="RefSeq" id="WP_377566216.1">
    <property type="nucleotide sequence ID" value="NZ_JBHTJZ010000028.1"/>
</dbReference>
<dbReference type="PANTHER" id="PTHR30518">
    <property type="entry name" value="ENDOLYTIC MUREIN TRANSGLYCOSYLASE"/>
    <property type="match status" value="1"/>
</dbReference>
<protein>
    <recommendedName>
        <fullName evidence="7">Endolytic murein transglycosylase</fullName>
        <ecNumber evidence="7">4.2.2.29</ecNumber>
    </recommendedName>
    <alternativeName>
        <fullName evidence="7">Peptidoglycan lytic transglycosylase</fullName>
    </alternativeName>
    <alternativeName>
        <fullName evidence="7">Peptidoglycan polymerization terminase</fullName>
    </alternativeName>
</protein>
<dbReference type="Proteomes" id="UP001596989">
    <property type="component" value="Unassembled WGS sequence"/>
</dbReference>
<evidence type="ECO:0000256" key="3">
    <source>
        <dbReference type="ARBA" id="ARBA00022989"/>
    </source>
</evidence>
<dbReference type="InterPro" id="IPR003770">
    <property type="entry name" value="MLTG-like"/>
</dbReference>
<keyword evidence="6 7" id="KW-0961">Cell wall biogenesis/degradation</keyword>
<keyword evidence="5 7" id="KW-0456">Lyase</keyword>
<keyword evidence="2 7" id="KW-0812">Transmembrane</keyword>
<keyword evidence="1 7" id="KW-1003">Cell membrane</keyword>
<gene>
    <name evidence="7 8" type="primary">mltG</name>
    <name evidence="8" type="ORF">ACFQ2I_16515</name>
</gene>
<comment type="subcellular location">
    <subcellularLocation>
        <location evidence="7">Cell membrane</location>
        <topology evidence="7">Single-pass membrane protein</topology>
    </subcellularLocation>
</comment>
<dbReference type="PANTHER" id="PTHR30518:SF2">
    <property type="entry name" value="ENDOLYTIC MUREIN TRANSGLYCOSYLASE"/>
    <property type="match status" value="1"/>
</dbReference>
<dbReference type="CDD" id="cd08010">
    <property type="entry name" value="MltG_like"/>
    <property type="match status" value="1"/>
</dbReference>
<dbReference type="Gene3D" id="3.30.160.60">
    <property type="entry name" value="Classic Zinc Finger"/>
    <property type="match status" value="1"/>
</dbReference>
<comment type="function">
    <text evidence="7">Functions as a peptidoglycan terminase that cleaves nascent peptidoglycan strands endolytically to terminate their elongation.</text>
</comment>
<dbReference type="Pfam" id="PF02618">
    <property type="entry name" value="YceG"/>
    <property type="match status" value="1"/>
</dbReference>